<gene>
    <name evidence="3" type="ORF">ABIF29_001141</name>
    <name evidence="4" type="ORF">FDV58_29185</name>
    <name evidence="2" type="ORF">JOH49_000418</name>
</gene>
<evidence type="ECO:0008006" key="8">
    <source>
        <dbReference type="Google" id="ProtNLM"/>
    </source>
</evidence>
<feature type="transmembrane region" description="Helical" evidence="1">
    <location>
        <begin position="37"/>
        <end position="55"/>
    </location>
</feature>
<evidence type="ECO:0000313" key="7">
    <source>
        <dbReference type="Proteomes" id="UP001565471"/>
    </source>
</evidence>
<dbReference type="Proteomes" id="UP001565471">
    <property type="component" value="Unassembled WGS sequence"/>
</dbReference>
<dbReference type="RefSeq" id="WP_016839685.1">
    <property type="nucleotide sequence ID" value="NZ_BJNL01000003.1"/>
</dbReference>
<accession>A0A1E3EI86</accession>
<dbReference type="STRING" id="29448.QU41_04605"/>
<evidence type="ECO:0000313" key="4">
    <source>
        <dbReference type="EMBL" id="TKV77930.1"/>
    </source>
</evidence>
<dbReference type="GeneID" id="92957290"/>
<name>A0A1E3EI86_BRAEL</name>
<dbReference type="eggNOG" id="ENOG50314WN">
    <property type="taxonomic scope" value="Bacteria"/>
</dbReference>
<evidence type="ECO:0000313" key="3">
    <source>
        <dbReference type="EMBL" id="MEY9314342.1"/>
    </source>
</evidence>
<feature type="transmembrane region" description="Helical" evidence="1">
    <location>
        <begin position="12"/>
        <end position="31"/>
    </location>
</feature>
<dbReference type="EMBL" id="JAFICZ010000001">
    <property type="protein sequence ID" value="MBP1290665.1"/>
    <property type="molecule type" value="Genomic_DNA"/>
</dbReference>
<proteinExistence type="predicted"/>
<comment type="caution">
    <text evidence="2">The sequence shown here is derived from an EMBL/GenBank/DDBJ whole genome shotgun (WGS) entry which is preliminary data.</text>
</comment>
<dbReference type="Proteomes" id="UP000305095">
    <property type="component" value="Unassembled WGS sequence"/>
</dbReference>
<dbReference type="OrthoDB" id="8968524at2"/>
<evidence type="ECO:0000313" key="5">
    <source>
        <dbReference type="Proteomes" id="UP000305095"/>
    </source>
</evidence>
<reference evidence="3 7" key="3">
    <citation type="submission" date="2024-07" db="EMBL/GenBank/DDBJ databases">
        <title>Genomic Encyclopedia of Type Strains, Phase V (KMG-V): Genome sequencing to study the core and pangenomes of soil and plant-associated prokaryotes.</title>
        <authorList>
            <person name="Whitman W."/>
        </authorList>
    </citation>
    <scope>NUCLEOTIDE SEQUENCE [LARGE SCALE GENOMIC DNA]</scope>
    <source>
        <strain evidence="3 7">USDA 415</strain>
    </source>
</reference>
<reference evidence="2" key="2">
    <citation type="submission" date="2021-02" db="EMBL/GenBank/DDBJ databases">
        <title>Genomic Encyclopedia of Type Strains, Phase IV (KMG-V): Genome sequencing to study the core and pangenomes of soil and plant-associated prokaryotes.</title>
        <authorList>
            <person name="Whitman W."/>
        </authorList>
    </citation>
    <scope>NUCLEOTIDE SEQUENCE</scope>
    <source>
        <strain evidence="2">USDA 406</strain>
    </source>
</reference>
<dbReference type="AlphaFoldDB" id="A0A1E3EI86"/>
<sequence length="60" mass="6576">MVSHRSLTQIFAAPLVIAIVSTVGLISALVGDGWWDAVSWAGLGLPVLLYLVFIWRRQPN</sequence>
<dbReference type="Proteomes" id="UP000673383">
    <property type="component" value="Unassembled WGS sequence"/>
</dbReference>
<organism evidence="2 6">
    <name type="scientific">Bradyrhizobium elkanii</name>
    <dbReference type="NCBI Taxonomy" id="29448"/>
    <lineage>
        <taxon>Bacteria</taxon>
        <taxon>Pseudomonadati</taxon>
        <taxon>Pseudomonadota</taxon>
        <taxon>Alphaproteobacteria</taxon>
        <taxon>Hyphomicrobiales</taxon>
        <taxon>Nitrobacteraceae</taxon>
        <taxon>Bradyrhizobium</taxon>
    </lineage>
</organism>
<dbReference type="EMBL" id="JBGBZA010000002">
    <property type="protein sequence ID" value="MEY9314342.1"/>
    <property type="molecule type" value="Genomic_DNA"/>
</dbReference>
<evidence type="ECO:0000256" key="1">
    <source>
        <dbReference type="SAM" id="Phobius"/>
    </source>
</evidence>
<reference evidence="4 5" key="1">
    <citation type="submission" date="2019-05" db="EMBL/GenBank/DDBJ databases">
        <title>Draft Genome of Bradyrhizobium elkanii strain SEMIA 938, Used in Commercial Inoculants for Lupinus spp. in Brazil.</title>
        <authorList>
            <person name="Hungria M."/>
            <person name="Delamuta J.R.M."/>
            <person name="Ribeiro R.A."/>
            <person name="Nogueira M.A."/>
        </authorList>
    </citation>
    <scope>NUCLEOTIDE SEQUENCE [LARGE SCALE GENOMIC DNA]</scope>
    <source>
        <strain evidence="4 5">Semia 938</strain>
    </source>
</reference>
<protein>
    <recommendedName>
        <fullName evidence="8">DUF4175 domain-containing protein</fullName>
    </recommendedName>
</protein>
<dbReference type="EMBL" id="SZZP01000020">
    <property type="protein sequence ID" value="TKV77930.1"/>
    <property type="molecule type" value="Genomic_DNA"/>
</dbReference>
<keyword evidence="1" id="KW-1133">Transmembrane helix</keyword>
<keyword evidence="1" id="KW-0812">Transmembrane</keyword>
<evidence type="ECO:0000313" key="2">
    <source>
        <dbReference type="EMBL" id="MBP1290665.1"/>
    </source>
</evidence>
<keyword evidence="7" id="KW-1185">Reference proteome</keyword>
<keyword evidence="1" id="KW-0472">Membrane</keyword>
<evidence type="ECO:0000313" key="6">
    <source>
        <dbReference type="Proteomes" id="UP000673383"/>
    </source>
</evidence>